<evidence type="ECO:0000313" key="3">
    <source>
        <dbReference type="Proteomes" id="UP000186323"/>
    </source>
</evidence>
<gene>
    <name evidence="2" type="ORF">DESPIGER_0181</name>
</gene>
<organism evidence="2 3">
    <name type="scientific">Desulfovibrio piger</name>
    <dbReference type="NCBI Taxonomy" id="901"/>
    <lineage>
        <taxon>Bacteria</taxon>
        <taxon>Pseudomonadati</taxon>
        <taxon>Thermodesulfobacteriota</taxon>
        <taxon>Desulfovibrionia</taxon>
        <taxon>Desulfovibrionales</taxon>
        <taxon>Desulfovibrionaceae</taxon>
        <taxon>Desulfovibrio</taxon>
    </lineage>
</organism>
<name>A0A1K1LBJ0_9BACT</name>
<dbReference type="OrthoDB" id="378644at2"/>
<sequence>MRARSFFSNLREASFRGARFEVDDVEASGGRRVVLHEYPLRDTPYSEDLGRRAREFSVRGYIIQGRTYDYASARADVLKALEAYGPGELVHPWHGEVSVVVDDYRLRESMERGGLLELDIRFREAGQLANPTSSADTAKGVASAASSVRQALKNSFLSAFALALDEIDKAVTALNDAASLAMEYLGLPQSLIAEGLAYVQSLISTPAAFFNALVGLFGGLLGNESGEKALAAPVPDASFSIASGEGTAPLESILGGSASITTEAERVIRDTVAQVVVIEAAASTAHAEYATADDALADRDAVVEGLDTIEPAADDAVFLGLAELRRAVVTDLTTRGAELPRVRAVTLPGTVPALVAAYRIHADAGRADEIVSRNRIRHPGRVPGGTPLEVLSE</sequence>
<proteinExistence type="predicted"/>
<accession>A0A1K1LBJ0</accession>
<dbReference type="InterPro" id="IPR009826">
    <property type="entry name" value="DNA_circ_N"/>
</dbReference>
<feature type="domain" description="DNA circulation N-terminal" evidence="1">
    <location>
        <begin position="10"/>
        <end position="99"/>
    </location>
</feature>
<dbReference type="EMBL" id="LT630450">
    <property type="protein sequence ID" value="SFV72083.1"/>
    <property type="molecule type" value="Genomic_DNA"/>
</dbReference>
<dbReference type="AlphaFoldDB" id="A0A1K1LBJ0"/>
<reference evidence="3" key="1">
    <citation type="submission" date="2016-10" db="EMBL/GenBank/DDBJ databases">
        <authorList>
            <person name="Wegmann U."/>
        </authorList>
    </citation>
    <scope>NUCLEOTIDE SEQUENCE [LARGE SCALE GENOMIC DNA]</scope>
</reference>
<evidence type="ECO:0000313" key="2">
    <source>
        <dbReference type="EMBL" id="SFV72083.1"/>
    </source>
</evidence>
<dbReference type="Pfam" id="PF07157">
    <property type="entry name" value="DNA_circ_N"/>
    <property type="match status" value="1"/>
</dbReference>
<dbReference type="RefSeq" id="WP_072331867.1">
    <property type="nucleotide sequence ID" value="NZ_LT630450.1"/>
</dbReference>
<keyword evidence="3" id="KW-1185">Reference proteome</keyword>
<dbReference type="KEGG" id="dpg:DESPIGER_0181"/>
<evidence type="ECO:0000259" key="1">
    <source>
        <dbReference type="Pfam" id="PF07157"/>
    </source>
</evidence>
<protein>
    <submittedName>
        <fullName evidence="2">Phage tail/DNA circulation protein</fullName>
    </submittedName>
</protein>
<dbReference type="Proteomes" id="UP000186323">
    <property type="component" value="Chromosome I"/>
</dbReference>